<evidence type="ECO:0000313" key="7">
    <source>
        <dbReference type="Proteomes" id="UP000654075"/>
    </source>
</evidence>
<evidence type="ECO:0000256" key="3">
    <source>
        <dbReference type="ARBA" id="ARBA00023180"/>
    </source>
</evidence>
<comment type="caution">
    <text evidence="6">The sequence shown here is derived from an EMBL/GenBank/DDBJ whole genome shotgun (WGS) entry which is preliminary data.</text>
</comment>
<keyword evidence="2" id="KW-0808">Transferase</keyword>
<dbReference type="Proteomes" id="UP000654075">
    <property type="component" value="Unassembled WGS sequence"/>
</dbReference>
<gene>
    <name evidence="6" type="ORF">PGLA1383_LOCUS5796</name>
</gene>
<proteinExistence type="predicted"/>
<feature type="domain" description="Glycosyltransferase 61 catalytic" evidence="5">
    <location>
        <begin position="571"/>
        <end position="686"/>
    </location>
</feature>
<sequence length="787" mass="88945">MVWLSALQPPELESQKECWTDMGYTRSRCCYGNPGLNCFGGGFSEERCCAPRSVATGPEAFSGYLAEGDELLVDFLKRVVALEAQKSTLAPTFAAAHLNQLLRTAVQHLSRTRNQTLQNLHEFPLMAPAFYFVLEYFVTFEALRRRLSRKARVLLVQKEKALWSGFTAIYQAAFGYTDFCRCMEATEFYSHLAHMVRAAEMRKVSFAGHMINGSRPQQTPLHGHSCSYSEAVFDMTPQATLSAVFTSQCLPGDIAMQLIKIQNCILEQDITKVLVLQQSVLQLASYTADCLDEDFWGFSLRDLAVEQAKLVWKLAKREAGSRSLGRLFQAQLAWSPGRGVESDLQRPPWHTQCGPHHISGPVRLHAPPSFLPKPGAPPVLGPVCTEIGRFWLHLGLQQLQTLGASRPQQQQQQPQQQPQQHQPQQQQQPQSQQQHQQQQQKQQHTLAIIPITYAWNSNIWHHMHWWIPALLYLKGVLKLSADEVDIALVFPHEEAHWGISATAQWNVDSPGRTEPEDWSLLQPRWPRRADVSADEAARPWKPEGIHADVLRWLTLRPAAPLEEFYGSSYERLVLGLPSMRFQTNTPALSCSQISSVRTWVSATAGIEPPPRRAAKRVTLLQRGKTVGRVIENWEEVLDLMRSEFSELQVQVLQHSDLAGGLSWTEQFRLLSHTDILVGAHGAGLAWLWAQRSGSATIEFRSRGSPFFYHRCGDRWNADVTETFGGLAWLSGVHHICIRPHGHVPTLEVHDRDEDITIHLPKLKEVLHEAQALLEEPLPCSSWHSWGM</sequence>
<evidence type="ECO:0000256" key="2">
    <source>
        <dbReference type="ARBA" id="ARBA00022679"/>
    </source>
</evidence>
<keyword evidence="3" id="KW-0325">Glycoprotein</keyword>
<evidence type="ECO:0000313" key="6">
    <source>
        <dbReference type="EMBL" id="CAE8586952.1"/>
    </source>
</evidence>
<dbReference type="InterPro" id="IPR007657">
    <property type="entry name" value="Glycosyltransferase_61"/>
</dbReference>
<evidence type="ECO:0000256" key="1">
    <source>
        <dbReference type="ARBA" id="ARBA00022676"/>
    </source>
</evidence>
<feature type="region of interest" description="Disordered" evidence="4">
    <location>
        <begin position="403"/>
        <end position="441"/>
    </location>
</feature>
<protein>
    <recommendedName>
        <fullName evidence="5">Glycosyltransferase 61 catalytic domain-containing protein</fullName>
    </recommendedName>
</protein>
<dbReference type="AlphaFoldDB" id="A0A813DL15"/>
<accession>A0A813DL15</accession>
<dbReference type="Pfam" id="PF04577">
    <property type="entry name" value="Glyco_transf_61"/>
    <property type="match status" value="1"/>
</dbReference>
<reference evidence="6" key="1">
    <citation type="submission" date="2021-02" db="EMBL/GenBank/DDBJ databases">
        <authorList>
            <person name="Dougan E. K."/>
            <person name="Rhodes N."/>
            <person name="Thang M."/>
            <person name="Chan C."/>
        </authorList>
    </citation>
    <scope>NUCLEOTIDE SEQUENCE</scope>
</reference>
<dbReference type="PANTHER" id="PTHR20961">
    <property type="entry name" value="GLYCOSYLTRANSFERASE"/>
    <property type="match status" value="1"/>
</dbReference>
<dbReference type="InterPro" id="IPR049625">
    <property type="entry name" value="Glyco_transf_61_cat"/>
</dbReference>
<organism evidence="6 7">
    <name type="scientific">Polarella glacialis</name>
    <name type="common">Dinoflagellate</name>
    <dbReference type="NCBI Taxonomy" id="89957"/>
    <lineage>
        <taxon>Eukaryota</taxon>
        <taxon>Sar</taxon>
        <taxon>Alveolata</taxon>
        <taxon>Dinophyceae</taxon>
        <taxon>Suessiales</taxon>
        <taxon>Suessiaceae</taxon>
        <taxon>Polarella</taxon>
    </lineage>
</organism>
<evidence type="ECO:0000256" key="4">
    <source>
        <dbReference type="SAM" id="MobiDB-lite"/>
    </source>
</evidence>
<feature type="region of interest" description="Disordered" evidence="4">
    <location>
        <begin position="339"/>
        <end position="369"/>
    </location>
</feature>
<keyword evidence="7" id="KW-1185">Reference proteome</keyword>
<dbReference type="GO" id="GO:0016757">
    <property type="term" value="F:glycosyltransferase activity"/>
    <property type="evidence" value="ECO:0007669"/>
    <property type="project" value="UniProtKB-KW"/>
</dbReference>
<evidence type="ECO:0000259" key="5">
    <source>
        <dbReference type="Pfam" id="PF04577"/>
    </source>
</evidence>
<name>A0A813DL15_POLGL</name>
<keyword evidence="1" id="KW-0328">Glycosyltransferase</keyword>
<dbReference type="OrthoDB" id="442298at2759"/>
<dbReference type="EMBL" id="CAJNNV010002294">
    <property type="protein sequence ID" value="CAE8586952.1"/>
    <property type="molecule type" value="Genomic_DNA"/>
</dbReference>